<dbReference type="EMBL" id="JAESWB010000005">
    <property type="protein sequence ID" value="MBL4950668.1"/>
    <property type="molecule type" value="Genomic_DNA"/>
</dbReference>
<evidence type="ECO:0000313" key="2">
    <source>
        <dbReference type="EMBL" id="MBL4950668.1"/>
    </source>
</evidence>
<dbReference type="Gene3D" id="3.40.30.10">
    <property type="entry name" value="Glutaredoxin"/>
    <property type="match status" value="1"/>
</dbReference>
<gene>
    <name evidence="2" type="ORF">JK635_00220</name>
</gene>
<dbReference type="InterPro" id="IPR011893">
    <property type="entry name" value="Selenoprotein_Rdx-typ"/>
</dbReference>
<evidence type="ECO:0000256" key="1">
    <source>
        <dbReference type="ARBA" id="ARBA00023284"/>
    </source>
</evidence>
<sequence>MTHFRRGIEKVELIPSSGGVFEVTVNGEKIYSKDETGLFPDTEEIIKIMEAE</sequence>
<dbReference type="NCBIfam" id="TIGR02174">
    <property type="entry name" value="CXXU_selWTH"/>
    <property type="match status" value="1"/>
</dbReference>
<dbReference type="SUPFAM" id="SSF52833">
    <property type="entry name" value="Thioredoxin-like"/>
    <property type="match status" value="1"/>
</dbReference>
<name>A0ABS1TJH7_9BACI</name>
<evidence type="ECO:0000313" key="3">
    <source>
        <dbReference type="Proteomes" id="UP000623967"/>
    </source>
</evidence>
<keyword evidence="1" id="KW-0676">Redox-active center</keyword>
<reference evidence="2 3" key="1">
    <citation type="submission" date="2021-01" db="EMBL/GenBank/DDBJ databases">
        <title>Genome public.</title>
        <authorList>
            <person name="Liu C."/>
            <person name="Sun Q."/>
        </authorList>
    </citation>
    <scope>NUCLEOTIDE SEQUENCE [LARGE SCALE GENOMIC DNA]</scope>
    <source>
        <strain evidence="2 3">YIM B02564</strain>
    </source>
</reference>
<proteinExistence type="predicted"/>
<keyword evidence="3" id="KW-1185">Reference proteome</keyword>
<dbReference type="Proteomes" id="UP000623967">
    <property type="component" value="Unassembled WGS sequence"/>
</dbReference>
<comment type="caution">
    <text evidence="2">The sequence shown here is derived from an EMBL/GenBank/DDBJ whole genome shotgun (WGS) entry which is preliminary data.</text>
</comment>
<protein>
    <submittedName>
        <fullName evidence="2">Rdx family protein</fullName>
    </submittedName>
</protein>
<organism evidence="2 3">
    <name type="scientific">Neobacillus paridis</name>
    <dbReference type="NCBI Taxonomy" id="2803862"/>
    <lineage>
        <taxon>Bacteria</taxon>
        <taxon>Bacillati</taxon>
        <taxon>Bacillota</taxon>
        <taxon>Bacilli</taxon>
        <taxon>Bacillales</taxon>
        <taxon>Bacillaceae</taxon>
        <taxon>Neobacillus</taxon>
    </lineage>
</organism>
<dbReference type="Pfam" id="PF10262">
    <property type="entry name" value="Rdx"/>
    <property type="match status" value="1"/>
</dbReference>
<dbReference type="InterPro" id="IPR036249">
    <property type="entry name" value="Thioredoxin-like_sf"/>
</dbReference>
<accession>A0ABS1TJH7</accession>